<evidence type="ECO:0000256" key="1">
    <source>
        <dbReference type="SAM" id="MobiDB-lite"/>
    </source>
</evidence>
<dbReference type="EMBL" id="JAAGWQ010000186">
    <property type="protein sequence ID" value="KAF5660990.1"/>
    <property type="molecule type" value="Genomic_DNA"/>
</dbReference>
<organism evidence="2 3">
    <name type="scientific">Fusarium heterosporum</name>
    <dbReference type="NCBI Taxonomy" id="42747"/>
    <lineage>
        <taxon>Eukaryota</taxon>
        <taxon>Fungi</taxon>
        <taxon>Dikarya</taxon>
        <taxon>Ascomycota</taxon>
        <taxon>Pezizomycotina</taxon>
        <taxon>Sordariomycetes</taxon>
        <taxon>Hypocreomycetidae</taxon>
        <taxon>Hypocreales</taxon>
        <taxon>Nectriaceae</taxon>
        <taxon>Fusarium</taxon>
        <taxon>Fusarium heterosporum species complex</taxon>
    </lineage>
</organism>
<feature type="region of interest" description="Disordered" evidence="1">
    <location>
        <begin position="166"/>
        <end position="236"/>
    </location>
</feature>
<accession>A0A8H5T1Q7</accession>
<name>A0A8H5T1Q7_FUSHE</name>
<dbReference type="AlphaFoldDB" id="A0A8H5T1Q7"/>
<gene>
    <name evidence="2" type="ORF">FHETE_8655</name>
</gene>
<feature type="compositionally biased region" description="Basic and acidic residues" evidence="1">
    <location>
        <begin position="166"/>
        <end position="182"/>
    </location>
</feature>
<reference evidence="2 3" key="1">
    <citation type="submission" date="2020-05" db="EMBL/GenBank/DDBJ databases">
        <title>Identification and distribution of gene clusters putatively required for synthesis of sphingolipid metabolism inhibitors in phylogenetically diverse species of the filamentous fungus Fusarium.</title>
        <authorList>
            <person name="Kim H.-S."/>
            <person name="Busman M."/>
            <person name="Brown D.W."/>
            <person name="Divon H."/>
            <person name="Uhlig S."/>
            <person name="Proctor R.H."/>
        </authorList>
    </citation>
    <scope>NUCLEOTIDE SEQUENCE [LARGE SCALE GENOMIC DNA]</scope>
    <source>
        <strain evidence="2 3">NRRL 20693</strain>
    </source>
</reference>
<dbReference type="OrthoDB" id="5578001at2759"/>
<sequence length="395" mass="42885">MTTTQLSPPDATQLLAPFLPALPPSAISTEPAIGILPLLSPILRQRVKLLSPSSTEPWIRLLCYDQAKIPELIQIAQGGSLEPHPVSGEVEVDWDYDAETRFRRVDEETLQALVALSSLGLAFQLIYCVGDHEGGGDGWRVGEVTVTDKPSPFSLFGGASNIEEAERQYRETQAKKVTDQPKDTNNLNVPDDGHGDEDDDDDYWARYDATPARTPAQKPSPAPHSKTTSQAGGVRAASAEDAYFAQYDNVQPAMDNHDPDEEEIAAQIAPPLGLGHAQESAEATELNETQGAWTLAELDKSDLSPAQNDEDTKNPALLHPRPASSASSNGSDTVAKLEASAGKQTQNEFGVKQHVSRSLRSLFMLSRASGIDRHEFESLVRAELDILGMIEDQEQ</sequence>
<evidence type="ECO:0000313" key="3">
    <source>
        <dbReference type="Proteomes" id="UP000567885"/>
    </source>
</evidence>
<feature type="region of interest" description="Disordered" evidence="1">
    <location>
        <begin position="303"/>
        <end position="352"/>
    </location>
</feature>
<proteinExistence type="predicted"/>
<protein>
    <submittedName>
        <fullName evidence="2">Uncharacterized protein</fullName>
    </submittedName>
</protein>
<comment type="caution">
    <text evidence="2">The sequence shown here is derived from an EMBL/GenBank/DDBJ whole genome shotgun (WGS) entry which is preliminary data.</text>
</comment>
<dbReference type="Proteomes" id="UP000567885">
    <property type="component" value="Unassembled WGS sequence"/>
</dbReference>
<keyword evidence="3" id="KW-1185">Reference proteome</keyword>
<evidence type="ECO:0000313" key="2">
    <source>
        <dbReference type="EMBL" id="KAF5660990.1"/>
    </source>
</evidence>